<dbReference type="AlphaFoldDB" id="A0A6M3IR48"/>
<dbReference type="EMBL" id="MT141397">
    <property type="protein sequence ID" value="QJA60139.1"/>
    <property type="molecule type" value="Genomic_DNA"/>
</dbReference>
<name>A0A6M3IR48_9ZZZZ</name>
<evidence type="ECO:0000256" key="1">
    <source>
        <dbReference type="SAM" id="MobiDB-lite"/>
    </source>
</evidence>
<feature type="region of interest" description="Disordered" evidence="1">
    <location>
        <begin position="113"/>
        <end position="141"/>
    </location>
</feature>
<organism evidence="2">
    <name type="scientific">viral metagenome</name>
    <dbReference type="NCBI Taxonomy" id="1070528"/>
    <lineage>
        <taxon>unclassified sequences</taxon>
        <taxon>metagenomes</taxon>
        <taxon>organismal metagenomes</taxon>
    </lineage>
</organism>
<protein>
    <submittedName>
        <fullName evidence="2">Uncharacterized protein</fullName>
    </submittedName>
</protein>
<accession>A0A6M3IR48</accession>
<reference evidence="2" key="1">
    <citation type="submission" date="2020-03" db="EMBL/GenBank/DDBJ databases">
        <title>The deep terrestrial virosphere.</title>
        <authorList>
            <person name="Holmfeldt K."/>
            <person name="Nilsson E."/>
            <person name="Simone D."/>
            <person name="Lopez-Fernandez M."/>
            <person name="Wu X."/>
            <person name="de Brujin I."/>
            <person name="Lundin D."/>
            <person name="Andersson A."/>
            <person name="Bertilsson S."/>
            <person name="Dopson M."/>
        </authorList>
    </citation>
    <scope>NUCLEOTIDE SEQUENCE</scope>
    <source>
        <strain evidence="2">MM415B01181</strain>
    </source>
</reference>
<proteinExistence type="predicted"/>
<evidence type="ECO:0000313" key="2">
    <source>
        <dbReference type="EMBL" id="QJA60139.1"/>
    </source>
</evidence>
<gene>
    <name evidence="2" type="ORF">MM415B01181_0012</name>
</gene>
<sequence>MCTQDQSITYEERLPPETKAYRANLYNYLGQPEQWARGAGKYEGQLPYTGQPDYSQLAGMNAILSMLGYGPWQGQSVPPNATDPGLGGGTHTAAATYKYDPWYYGYPFGTLPGTAGTTDDPGGEAEEPDVWAQDPYAPRRV</sequence>